<dbReference type="SUPFAM" id="SSF56300">
    <property type="entry name" value="Metallo-dependent phosphatases"/>
    <property type="match status" value="1"/>
</dbReference>
<dbReference type="PANTHER" id="PTHR42850">
    <property type="entry name" value="METALLOPHOSPHOESTERASE"/>
    <property type="match status" value="1"/>
</dbReference>
<dbReference type="RefSeq" id="WP_345323230.1">
    <property type="nucleotide sequence ID" value="NZ_BAABGA010000035.1"/>
</dbReference>
<dbReference type="PANTHER" id="PTHR42850:SF4">
    <property type="entry name" value="ZINC-DEPENDENT ENDOPOLYPHOSPHATASE"/>
    <property type="match status" value="1"/>
</dbReference>
<protein>
    <submittedName>
        <fullName evidence="2">Metallophosphoesterase family protein</fullName>
    </submittedName>
</protein>
<reference evidence="3" key="1">
    <citation type="journal article" date="2019" name="Int. J. Syst. Evol. Microbiol.">
        <title>The Global Catalogue of Microorganisms (GCM) 10K type strain sequencing project: providing services to taxonomists for standard genome sequencing and annotation.</title>
        <authorList>
            <consortium name="The Broad Institute Genomics Platform"/>
            <consortium name="The Broad Institute Genome Sequencing Center for Infectious Disease"/>
            <person name="Wu L."/>
            <person name="Ma J."/>
        </authorList>
    </citation>
    <scope>NUCLEOTIDE SEQUENCE [LARGE SCALE GENOMIC DNA]</scope>
    <source>
        <strain evidence="3">JCM 17759</strain>
    </source>
</reference>
<dbReference type="Pfam" id="PF00149">
    <property type="entry name" value="Metallophos"/>
    <property type="match status" value="1"/>
</dbReference>
<accession>A0ABP8MVA2</accession>
<dbReference type="InterPro" id="IPR004843">
    <property type="entry name" value="Calcineurin-like_PHP"/>
</dbReference>
<gene>
    <name evidence="2" type="ORF">GCM10023156_29740</name>
</gene>
<dbReference type="EMBL" id="BAABGA010000035">
    <property type="protein sequence ID" value="GAA4455544.1"/>
    <property type="molecule type" value="Genomic_DNA"/>
</dbReference>
<name>A0ABP8MVA2_9BACT</name>
<feature type="domain" description="Calcineurin-like phosphoesterase" evidence="1">
    <location>
        <begin position="3"/>
        <end position="228"/>
    </location>
</feature>
<organism evidence="2 3">
    <name type="scientific">Novipirellula rosea</name>
    <dbReference type="NCBI Taxonomy" id="1031540"/>
    <lineage>
        <taxon>Bacteria</taxon>
        <taxon>Pseudomonadati</taxon>
        <taxon>Planctomycetota</taxon>
        <taxon>Planctomycetia</taxon>
        <taxon>Pirellulales</taxon>
        <taxon>Pirellulaceae</taxon>
        <taxon>Novipirellula</taxon>
    </lineage>
</organism>
<sequence length="305" mass="35071">MSRFVAVGDIHGCSKTFEKLLEILDLRRDDTLLCTGDLSSKGEDSRGVHDQLLRLQHRGVRLVLLLGNHELMLLAMQRLVGADVDLTVFPPTMFRGADISFFIRSNETWATLKSYGLPCADNADFWAFQHDHPERHFEKVTRKLQRTDWELPQPHLDLLSQCKTHHIERNCLFVHSGIRPSSLQMDDAHRAIESQIAADARDLCWTRDGIGHAPRFPELIVHGHTPLFYLYSFIPDTTPWRDEELIFKSVVHDGALNLDSGVFLEAGHLTAVEIPESGRSCDFRFIRVPRLDPVCKDRLWHFNYR</sequence>
<evidence type="ECO:0000259" key="1">
    <source>
        <dbReference type="Pfam" id="PF00149"/>
    </source>
</evidence>
<comment type="caution">
    <text evidence="2">The sequence shown here is derived from an EMBL/GenBank/DDBJ whole genome shotgun (WGS) entry which is preliminary data.</text>
</comment>
<keyword evidence="3" id="KW-1185">Reference proteome</keyword>
<proteinExistence type="predicted"/>
<dbReference type="InterPro" id="IPR029052">
    <property type="entry name" value="Metallo-depent_PP-like"/>
</dbReference>
<evidence type="ECO:0000313" key="3">
    <source>
        <dbReference type="Proteomes" id="UP001500840"/>
    </source>
</evidence>
<evidence type="ECO:0000313" key="2">
    <source>
        <dbReference type="EMBL" id="GAA4455544.1"/>
    </source>
</evidence>
<dbReference type="Gene3D" id="3.60.21.10">
    <property type="match status" value="1"/>
</dbReference>
<dbReference type="Proteomes" id="UP001500840">
    <property type="component" value="Unassembled WGS sequence"/>
</dbReference>
<dbReference type="InterPro" id="IPR050126">
    <property type="entry name" value="Ap4A_hydrolase"/>
</dbReference>